<organism evidence="4 5">
    <name type="scientific">Phocaeicola vulgatus</name>
    <name type="common">Bacteroides vulgatus</name>
    <dbReference type="NCBI Taxonomy" id="821"/>
    <lineage>
        <taxon>Bacteria</taxon>
        <taxon>Pseudomonadati</taxon>
        <taxon>Bacteroidota</taxon>
        <taxon>Bacteroidia</taxon>
        <taxon>Bacteroidales</taxon>
        <taxon>Bacteroidaceae</taxon>
        <taxon>Phocaeicola</taxon>
    </lineage>
</organism>
<evidence type="ECO:0000313" key="7">
    <source>
        <dbReference type="Proteomes" id="UP000483142"/>
    </source>
</evidence>
<gene>
    <name evidence="3" type="ORF">GAZ06_00505</name>
    <name evidence="2" type="ORF">GAZ09_00505</name>
    <name evidence="4" type="ORF">VIC01_02027</name>
</gene>
<dbReference type="EMBL" id="WDBY01000001">
    <property type="protein sequence ID" value="KAB6481875.1"/>
    <property type="molecule type" value="Genomic_DNA"/>
</dbReference>
<dbReference type="Proteomes" id="UP000326091">
    <property type="component" value="Chromosome"/>
</dbReference>
<dbReference type="Proteomes" id="UP000483142">
    <property type="component" value="Unassembled WGS sequence"/>
</dbReference>
<dbReference type="Pfam" id="PF14058">
    <property type="entry name" value="PcfK"/>
    <property type="match status" value="1"/>
</dbReference>
<dbReference type="GeneID" id="92988611"/>
<dbReference type="RefSeq" id="WP_004295672.1">
    <property type="nucleotide sequence ID" value="NZ_CP043529.1"/>
</dbReference>
<dbReference type="InterPro" id="IPR025624">
    <property type="entry name" value="PcfK"/>
</dbReference>
<dbReference type="EMBL" id="CP043529">
    <property type="protein sequence ID" value="QEW36475.1"/>
    <property type="molecule type" value="Genomic_DNA"/>
</dbReference>
<name>A0A5P3AV29_PHOVU</name>
<sequence length="140" mass="16340">MKGTEQFKEIIKNYLDNRAKEDELFRAKYETTERTIDDVVTYILNEVKQSGCCGFSDMEVFSMAVHAIDELTLEIGKPVNCDVVVNRHIDLTEEEKAEQKALALKRYQEEELRKLQVRHSKPRTSKPQETKQPQPSLFDF</sequence>
<evidence type="ECO:0000313" key="6">
    <source>
        <dbReference type="Proteomes" id="UP000468344"/>
    </source>
</evidence>
<reference evidence="6 7" key="1">
    <citation type="journal article" date="2019" name="Nat. Med.">
        <title>A library of human gut bacterial isolates paired with longitudinal multiomics data enables mechanistic microbiome research.</title>
        <authorList>
            <person name="Poyet M."/>
            <person name="Groussin M."/>
            <person name="Gibbons S.M."/>
            <person name="Avila-Pacheco J."/>
            <person name="Jiang X."/>
            <person name="Kearney S.M."/>
            <person name="Perrotta A.R."/>
            <person name="Berdy B."/>
            <person name="Zhao S."/>
            <person name="Lieberman T.D."/>
            <person name="Swanson P.K."/>
            <person name="Smith M."/>
            <person name="Roesemann S."/>
            <person name="Alexander J.E."/>
            <person name="Rich S.A."/>
            <person name="Livny J."/>
            <person name="Vlamakis H."/>
            <person name="Clish C."/>
            <person name="Bullock K."/>
            <person name="Deik A."/>
            <person name="Scott J."/>
            <person name="Pierce K.A."/>
            <person name="Xavier R.J."/>
            <person name="Alm E.J."/>
        </authorList>
    </citation>
    <scope>NUCLEOTIDE SEQUENCE [LARGE SCALE GENOMIC DNA]</scope>
    <source>
        <strain evidence="3 6">BIOML-A140</strain>
        <strain evidence="2 7">BIOML-A141</strain>
    </source>
</reference>
<dbReference type="Proteomes" id="UP000468344">
    <property type="component" value="Unassembled WGS sequence"/>
</dbReference>
<evidence type="ECO:0000313" key="5">
    <source>
        <dbReference type="Proteomes" id="UP000326091"/>
    </source>
</evidence>
<evidence type="ECO:0000313" key="4">
    <source>
        <dbReference type="EMBL" id="QEW36475.1"/>
    </source>
</evidence>
<evidence type="ECO:0000313" key="3">
    <source>
        <dbReference type="EMBL" id="KAB6481875.1"/>
    </source>
</evidence>
<dbReference type="EMBL" id="WDBZ01000001">
    <property type="protein sequence ID" value="KAB6457356.1"/>
    <property type="molecule type" value="Genomic_DNA"/>
</dbReference>
<feature type="compositionally biased region" description="Basic residues" evidence="1">
    <location>
        <begin position="115"/>
        <end position="124"/>
    </location>
</feature>
<reference evidence="4 5" key="2">
    <citation type="submission" date="2019-09" db="EMBL/GenBank/DDBJ databases">
        <title>Commensal-derived Metabolites Govern Vibrio cholerae Pathogenesis in Host.</title>
        <authorList>
            <person name="Yoon S.S."/>
            <person name="Yoon M.Y."/>
        </authorList>
    </citation>
    <scope>NUCLEOTIDE SEQUENCE [LARGE SCALE GENOMIC DNA]</scope>
    <source>
        <strain evidence="4 5">VIC01</strain>
    </source>
</reference>
<feature type="compositionally biased region" description="Polar residues" evidence="1">
    <location>
        <begin position="125"/>
        <end position="140"/>
    </location>
</feature>
<dbReference type="AlphaFoldDB" id="A0A5P3AV29"/>
<proteinExistence type="predicted"/>
<accession>A0A5P3AV29</accession>
<feature type="region of interest" description="Disordered" evidence="1">
    <location>
        <begin position="115"/>
        <end position="140"/>
    </location>
</feature>
<protein>
    <submittedName>
        <fullName evidence="2">PcfK-like protein</fullName>
    </submittedName>
</protein>
<evidence type="ECO:0000256" key="1">
    <source>
        <dbReference type="SAM" id="MobiDB-lite"/>
    </source>
</evidence>
<evidence type="ECO:0000313" key="2">
    <source>
        <dbReference type="EMBL" id="KAB6457356.1"/>
    </source>
</evidence>